<dbReference type="GO" id="GO:0016887">
    <property type="term" value="F:ATP hydrolysis activity"/>
    <property type="evidence" value="ECO:0007669"/>
    <property type="project" value="InterPro"/>
</dbReference>
<evidence type="ECO:0000256" key="2">
    <source>
        <dbReference type="ARBA" id="ARBA00022741"/>
    </source>
</evidence>
<feature type="domain" description="AAA+ ATPase" evidence="4">
    <location>
        <begin position="49"/>
        <end position="178"/>
    </location>
</feature>
<dbReference type="SMART" id="SM00382">
    <property type="entry name" value="AAA"/>
    <property type="match status" value="1"/>
</dbReference>
<comment type="caution">
    <text evidence="5">The sequence shown here is derived from an EMBL/GenBank/DDBJ whole genome shotgun (WGS) entry which is preliminary data.</text>
</comment>
<dbReference type="Pfam" id="PF00004">
    <property type="entry name" value="AAA"/>
    <property type="match status" value="1"/>
</dbReference>
<dbReference type="CDD" id="cd19481">
    <property type="entry name" value="RecA-like_protease"/>
    <property type="match status" value="1"/>
</dbReference>
<organism evidence="5 6">
    <name type="scientific">Mesorhizobium temperatum</name>
    <dbReference type="NCBI Taxonomy" id="241416"/>
    <lineage>
        <taxon>Bacteria</taxon>
        <taxon>Pseudomonadati</taxon>
        <taxon>Pseudomonadota</taxon>
        <taxon>Alphaproteobacteria</taxon>
        <taxon>Hyphomicrobiales</taxon>
        <taxon>Phyllobacteriaceae</taxon>
        <taxon>Mesorhizobium</taxon>
    </lineage>
</organism>
<evidence type="ECO:0000256" key="1">
    <source>
        <dbReference type="ARBA" id="ARBA00006914"/>
    </source>
</evidence>
<dbReference type="Proteomes" id="UP000216442">
    <property type="component" value="Unassembled WGS sequence"/>
</dbReference>
<comment type="similarity">
    <text evidence="1">Belongs to the AAA ATPase family.</text>
</comment>
<dbReference type="Gene3D" id="3.40.50.300">
    <property type="entry name" value="P-loop containing nucleotide triphosphate hydrolases"/>
    <property type="match status" value="1"/>
</dbReference>
<evidence type="ECO:0000313" key="6">
    <source>
        <dbReference type="Proteomes" id="UP000216442"/>
    </source>
</evidence>
<accession>A0A271LK88</accession>
<dbReference type="InterPro" id="IPR050221">
    <property type="entry name" value="26S_Proteasome_ATPase"/>
</dbReference>
<evidence type="ECO:0000313" key="5">
    <source>
        <dbReference type="EMBL" id="PAQ07710.1"/>
    </source>
</evidence>
<evidence type="ECO:0000259" key="4">
    <source>
        <dbReference type="SMART" id="SM00382"/>
    </source>
</evidence>
<name>A0A271LK88_9HYPH</name>
<proteinExistence type="inferred from homology"/>
<gene>
    <name evidence="5" type="ORF">CIT26_19890</name>
</gene>
<dbReference type="SUPFAM" id="SSF52540">
    <property type="entry name" value="P-loop containing nucleoside triphosphate hydrolases"/>
    <property type="match status" value="1"/>
</dbReference>
<dbReference type="InterPro" id="IPR027417">
    <property type="entry name" value="P-loop_NTPase"/>
</dbReference>
<keyword evidence="3" id="KW-0067">ATP-binding</keyword>
<dbReference type="PANTHER" id="PTHR23073">
    <property type="entry name" value="26S PROTEASOME REGULATORY SUBUNIT"/>
    <property type="match status" value="1"/>
</dbReference>
<evidence type="ECO:0000256" key="3">
    <source>
        <dbReference type="ARBA" id="ARBA00022840"/>
    </source>
</evidence>
<dbReference type="EMBL" id="NPKJ01000057">
    <property type="protein sequence ID" value="PAQ07710.1"/>
    <property type="molecule type" value="Genomic_DNA"/>
</dbReference>
<sequence>MPGSMRVHRLPAVPRNDVVLSEATMACLDAHIFDFDRHREGLKRLCQSTQKGVLLYGPPGTGKTHVIRYVSANLPGRTTVLVTAEQTIAIGFYIALARTLQPSIVVLEDVDLVGRSRENTYGQKAERLLNRLLNEMDGLEPDADILFILTTNRPEDIEDALASRPGRVDEAIEIPLPDAGCRERLIALYGRALVFEDGAVTDAVARSEDSSAAYVKEMVRRLAQRSLARDGGDVVSREDVEMVFGDTRALSSRLNRRLVGLSEKASRRQNPEEDECDCCD</sequence>
<dbReference type="AlphaFoldDB" id="A0A271LK88"/>
<dbReference type="OrthoDB" id="9809379at2"/>
<dbReference type="InterPro" id="IPR003593">
    <property type="entry name" value="AAA+_ATPase"/>
</dbReference>
<protein>
    <recommendedName>
        <fullName evidence="4">AAA+ ATPase domain-containing protein</fullName>
    </recommendedName>
</protein>
<reference evidence="5 6" key="1">
    <citation type="submission" date="2017-08" db="EMBL/GenBank/DDBJ databases">
        <title>Mesorhizobium wenxinae sp. nov., a novel rhizobial species isolated from root nodules of chickpea (Cicer arietinum L.).</title>
        <authorList>
            <person name="Zhang J."/>
        </authorList>
    </citation>
    <scope>NUCLEOTIDE SEQUENCE [LARGE SCALE GENOMIC DNA]</scope>
    <source>
        <strain evidence="5 6">SDW018</strain>
    </source>
</reference>
<keyword evidence="2" id="KW-0547">Nucleotide-binding</keyword>
<dbReference type="GO" id="GO:0005524">
    <property type="term" value="F:ATP binding"/>
    <property type="evidence" value="ECO:0007669"/>
    <property type="project" value="UniProtKB-KW"/>
</dbReference>
<keyword evidence="6" id="KW-1185">Reference proteome</keyword>
<dbReference type="InterPro" id="IPR003959">
    <property type="entry name" value="ATPase_AAA_core"/>
</dbReference>